<dbReference type="InterPro" id="IPR001926">
    <property type="entry name" value="TrpB-like_PALP"/>
</dbReference>
<name>A0A3P3XG88_9SPIR</name>
<dbReference type="EMBL" id="FWDM01000007">
    <property type="protein sequence ID" value="SLM10646.1"/>
    <property type="molecule type" value="Genomic_DNA"/>
</dbReference>
<dbReference type="GO" id="GO:0006508">
    <property type="term" value="P:proteolysis"/>
    <property type="evidence" value="ECO:0007669"/>
    <property type="project" value="InterPro"/>
</dbReference>
<dbReference type="Pfam" id="PF00291">
    <property type="entry name" value="PALP"/>
    <property type="match status" value="1"/>
</dbReference>
<evidence type="ECO:0000313" key="4">
    <source>
        <dbReference type="EMBL" id="SLM10646.1"/>
    </source>
</evidence>
<dbReference type="InterPro" id="IPR036052">
    <property type="entry name" value="TrpB-like_PALP_sf"/>
</dbReference>
<proteinExistence type="predicted"/>
<comment type="cofactor">
    <cofactor evidence="1">
        <name>pyridoxal 5'-phosphate</name>
        <dbReference type="ChEBI" id="CHEBI:597326"/>
    </cofactor>
</comment>
<dbReference type="InterPro" id="IPR050214">
    <property type="entry name" value="Cys_Synth/Cystath_Beta-Synth"/>
</dbReference>
<protein>
    <submittedName>
        <fullName evidence="4">Pyridoxal-5'-phosphate-dependent protein beta subunit</fullName>
    </submittedName>
</protein>
<evidence type="ECO:0000256" key="2">
    <source>
        <dbReference type="ARBA" id="ARBA00022898"/>
    </source>
</evidence>
<evidence type="ECO:0000256" key="1">
    <source>
        <dbReference type="ARBA" id="ARBA00001933"/>
    </source>
</evidence>
<dbReference type="GO" id="GO:0004190">
    <property type="term" value="F:aspartic-type endopeptidase activity"/>
    <property type="evidence" value="ECO:0007669"/>
    <property type="project" value="InterPro"/>
</dbReference>
<evidence type="ECO:0000259" key="3">
    <source>
        <dbReference type="PROSITE" id="PS50175"/>
    </source>
</evidence>
<dbReference type="InterPro" id="IPR001995">
    <property type="entry name" value="Peptidase_A2_cat"/>
</dbReference>
<dbReference type="AlphaFoldDB" id="A0A3P3XG88"/>
<dbReference type="GO" id="GO:1901605">
    <property type="term" value="P:alpha-amino acid metabolic process"/>
    <property type="evidence" value="ECO:0007669"/>
    <property type="project" value="UniProtKB-ARBA"/>
</dbReference>
<dbReference type="SUPFAM" id="SSF53686">
    <property type="entry name" value="Tryptophan synthase beta subunit-like PLP-dependent enzymes"/>
    <property type="match status" value="1"/>
</dbReference>
<dbReference type="PANTHER" id="PTHR10314">
    <property type="entry name" value="CYSTATHIONINE BETA-SYNTHASE"/>
    <property type="match status" value="1"/>
</dbReference>
<accession>A0A3P3XG88</accession>
<organism evidence="4">
    <name type="scientific">uncultured spirochete</name>
    <dbReference type="NCBI Taxonomy" id="156406"/>
    <lineage>
        <taxon>Bacteria</taxon>
        <taxon>Pseudomonadati</taxon>
        <taxon>Spirochaetota</taxon>
        <taxon>Spirochaetia</taxon>
        <taxon>Spirochaetales</taxon>
        <taxon>environmental samples</taxon>
    </lineage>
</organism>
<feature type="domain" description="Peptidase A2" evidence="3">
    <location>
        <begin position="331"/>
        <end position="349"/>
    </location>
</feature>
<dbReference type="PROSITE" id="PS50175">
    <property type="entry name" value="ASP_PROT_RETROV"/>
    <property type="match status" value="1"/>
</dbReference>
<gene>
    <name evidence="4" type="ORF">SPIROBIBN47_150072</name>
</gene>
<keyword evidence="2" id="KW-0663">Pyridoxal phosphate</keyword>
<sequence length="485" mass="54473">MIDLNVNESQRKKNIERCRQKGILLPTFAQMRDPAKIPESIKKELSNIGLWDVHPRNLFRVTWHNEPKEFGGGYGPVNYIEIPRAITGTKARIVGLAGKWFPTGAHKVGAAYACLAPELVTGRFDPTTKKAVWPSTGNYCRGGAYISRLLACPSVAILPAEMSRERFEWLKTIAEEVIATPGCESNVKEIFDKCIELQRTRHDVVIFNQFDQLPNHLWHYAITGPAMEEVFRAIGGQNAHVGGVVLSSGSAGTLGSGSYIKEKFPGAKLAVGEALQCPTILENGFGGHRIEGIGDKHIPWIHNFRDTDAAVGVDDELPMRFIRLFNEPAGRKLLIDAGADPTVVNKLDWLGISGVGNLIAAIKFAKYYELGEDDIVFTMFTDSMAMYQSRLAELTAERGPYDQRQADRDYDRLQGLSVDYVFEMTHIDKRRAHNLKYFTWIEQLGKDLSELRAQWDDYRTYWGGLHQQADALDRLIEDFNAEVLK</sequence>
<reference evidence="4" key="1">
    <citation type="submission" date="2017-02" db="EMBL/GenBank/DDBJ databases">
        <authorList>
            <person name="Regsiter A."/>
            <person name="William W."/>
        </authorList>
    </citation>
    <scope>NUCLEOTIDE SEQUENCE</scope>
    <source>
        <strain evidence="4">Bib</strain>
    </source>
</reference>
<dbReference type="Gene3D" id="3.40.50.1100">
    <property type="match status" value="2"/>
</dbReference>